<evidence type="ECO:0000256" key="2">
    <source>
        <dbReference type="ARBA" id="ARBA00010028"/>
    </source>
</evidence>
<evidence type="ECO:0000256" key="6">
    <source>
        <dbReference type="ARBA" id="ARBA00023242"/>
    </source>
</evidence>
<evidence type="ECO:0000313" key="9">
    <source>
        <dbReference type="EMBL" id="ABO96745.1"/>
    </source>
</evidence>
<evidence type="ECO:0000256" key="3">
    <source>
        <dbReference type="ARBA" id="ARBA00022664"/>
    </source>
</evidence>
<dbReference type="GeneID" id="5002329"/>
<dbReference type="Gramene" id="ABO96745">
    <property type="protein sequence ID" value="ABO96745"/>
    <property type="gene ID" value="OSTLU_41360"/>
</dbReference>
<proteinExistence type="inferred from homology"/>
<dbReference type="OrthoDB" id="199717at2759"/>
<dbReference type="Proteomes" id="UP000001568">
    <property type="component" value="Chromosome 6"/>
</dbReference>
<dbReference type="Pfam" id="PF08231">
    <property type="entry name" value="SYF2"/>
    <property type="match status" value="1"/>
</dbReference>
<dbReference type="GO" id="GO:0071013">
    <property type="term" value="C:catalytic step 2 spliceosome"/>
    <property type="evidence" value="ECO:0007669"/>
    <property type="project" value="TreeGrafter"/>
</dbReference>
<feature type="region of interest" description="Disordered" evidence="8">
    <location>
        <begin position="19"/>
        <end position="102"/>
    </location>
</feature>
<dbReference type="PANTHER" id="PTHR13264:SF5">
    <property type="entry name" value="PRE-MRNA-SPLICING FACTOR SYF2"/>
    <property type="match status" value="1"/>
</dbReference>
<keyword evidence="4 7" id="KW-0747">Spliceosome</keyword>
<dbReference type="KEGG" id="olu:OSTLU_41360"/>
<evidence type="ECO:0000256" key="5">
    <source>
        <dbReference type="ARBA" id="ARBA00023187"/>
    </source>
</evidence>
<keyword evidence="3 7" id="KW-0507">mRNA processing</keyword>
<evidence type="ECO:0000256" key="7">
    <source>
        <dbReference type="RuleBase" id="RU367148"/>
    </source>
</evidence>
<evidence type="ECO:0000256" key="1">
    <source>
        <dbReference type="ARBA" id="ARBA00004123"/>
    </source>
</evidence>
<dbReference type="EMBL" id="CP000586">
    <property type="protein sequence ID" value="ABO96745.1"/>
    <property type="molecule type" value="Genomic_DNA"/>
</dbReference>
<evidence type="ECO:0000256" key="8">
    <source>
        <dbReference type="SAM" id="MobiDB-lite"/>
    </source>
</evidence>
<evidence type="ECO:0000256" key="4">
    <source>
        <dbReference type="ARBA" id="ARBA00022728"/>
    </source>
</evidence>
<keyword evidence="5 7" id="KW-0508">mRNA splicing</keyword>
<accession>A4RYU0</accession>
<dbReference type="GO" id="GO:0071014">
    <property type="term" value="C:post-mRNA release spliceosomal complex"/>
    <property type="evidence" value="ECO:0007669"/>
    <property type="project" value="TreeGrafter"/>
</dbReference>
<dbReference type="PANTHER" id="PTHR13264">
    <property type="entry name" value="GCIP-INTERACTING PROTEIN P29"/>
    <property type="match status" value="1"/>
</dbReference>
<dbReference type="InterPro" id="IPR013260">
    <property type="entry name" value="mRNA_splic_SYF2"/>
</dbReference>
<keyword evidence="6 7" id="KW-0539">Nucleus</keyword>
<dbReference type="RefSeq" id="XP_001418452.1">
    <property type="nucleotide sequence ID" value="XM_001418415.1"/>
</dbReference>
<comment type="similarity">
    <text evidence="2 7">Belongs to the SYF2 family.</text>
</comment>
<dbReference type="eggNOG" id="KOG2609">
    <property type="taxonomic scope" value="Eukaryota"/>
</dbReference>
<comment type="function">
    <text evidence="7">Involved in pre-mRNA splicing.</text>
</comment>
<dbReference type="AlphaFoldDB" id="A4RYU0"/>
<comment type="subcellular location">
    <subcellularLocation>
        <location evidence="1 7">Nucleus</location>
    </subcellularLocation>
</comment>
<dbReference type="HOGENOM" id="CLU_051065_1_0_1"/>
<organism evidence="9 10">
    <name type="scientific">Ostreococcus lucimarinus (strain CCE9901)</name>
    <dbReference type="NCBI Taxonomy" id="436017"/>
    <lineage>
        <taxon>Eukaryota</taxon>
        <taxon>Viridiplantae</taxon>
        <taxon>Chlorophyta</taxon>
        <taxon>Mamiellophyceae</taxon>
        <taxon>Mamiellales</taxon>
        <taxon>Bathycoccaceae</taxon>
        <taxon>Ostreococcus</taxon>
    </lineage>
</organism>
<evidence type="ECO:0000313" key="10">
    <source>
        <dbReference type="Proteomes" id="UP000001568"/>
    </source>
</evidence>
<dbReference type="STRING" id="436017.A4RYU0"/>
<feature type="compositionally biased region" description="Basic and acidic residues" evidence="8">
    <location>
        <begin position="48"/>
        <end position="58"/>
    </location>
</feature>
<protein>
    <recommendedName>
        <fullName evidence="7">Pre-mRNA-splicing factor SYF2</fullName>
    </recommendedName>
</protein>
<dbReference type="GO" id="GO:0000398">
    <property type="term" value="P:mRNA splicing, via spliceosome"/>
    <property type="evidence" value="ECO:0007669"/>
    <property type="project" value="UniProtKB-UniRule"/>
</dbReference>
<comment type="subunit">
    <text evidence="7">May be part of a spliceosome complex.</text>
</comment>
<keyword evidence="10" id="KW-1185">Reference proteome</keyword>
<sequence>MSAKQRKLFELRLKLNEGRKKNQAAVVEEKKRVDAPDEYANAQKRKIREASNKSRTDSLVKQGIDPNAIHLTATMEQASRKKGKKKQTYDPSDAGQFSAERQYANYERERANAVIDMSDYEAQKARVPDFYRGADSIYHNTNKPSQDAIDRLAQGISAAQRKRTEAHEKKTHAAKDVDGINVRNDRFNKMLAKSYDKYSKEIKANLERGTALPE</sequence>
<gene>
    <name evidence="9" type="ORF">OSTLU_41360</name>
</gene>
<reference evidence="9 10" key="1">
    <citation type="journal article" date="2007" name="Proc. Natl. Acad. Sci. U.S.A.">
        <title>The tiny eukaryote Ostreococcus provides genomic insights into the paradox of plankton speciation.</title>
        <authorList>
            <person name="Palenik B."/>
            <person name="Grimwood J."/>
            <person name="Aerts A."/>
            <person name="Rouze P."/>
            <person name="Salamov A."/>
            <person name="Putnam N."/>
            <person name="Dupont C."/>
            <person name="Jorgensen R."/>
            <person name="Derelle E."/>
            <person name="Rombauts S."/>
            <person name="Zhou K."/>
            <person name="Otillar R."/>
            <person name="Merchant S.S."/>
            <person name="Podell S."/>
            <person name="Gaasterland T."/>
            <person name="Napoli C."/>
            <person name="Gendler K."/>
            <person name="Manuell A."/>
            <person name="Tai V."/>
            <person name="Vallon O."/>
            <person name="Piganeau G."/>
            <person name="Jancek S."/>
            <person name="Heijde M."/>
            <person name="Jabbari K."/>
            <person name="Bowler C."/>
            <person name="Lohr M."/>
            <person name="Robbens S."/>
            <person name="Werner G."/>
            <person name="Dubchak I."/>
            <person name="Pazour G.J."/>
            <person name="Ren Q."/>
            <person name="Paulsen I."/>
            <person name="Delwiche C."/>
            <person name="Schmutz J."/>
            <person name="Rokhsar D."/>
            <person name="Van de Peer Y."/>
            <person name="Moreau H."/>
            <person name="Grigoriev I.V."/>
        </authorList>
    </citation>
    <scope>NUCLEOTIDE SEQUENCE [LARGE SCALE GENOMIC DNA]</scope>
    <source>
        <strain evidence="9 10">CCE9901</strain>
    </source>
</reference>
<name>A4RYU0_OSTLU</name>
<dbReference type="GO" id="GO:0000974">
    <property type="term" value="C:Prp19 complex"/>
    <property type="evidence" value="ECO:0007669"/>
    <property type="project" value="TreeGrafter"/>
</dbReference>
<dbReference type="OMA" id="RRRMHND"/>